<organism evidence="1 2">
    <name type="scientific">Paenibacillus baekrokdamisoli</name>
    <dbReference type="NCBI Taxonomy" id="1712516"/>
    <lineage>
        <taxon>Bacteria</taxon>
        <taxon>Bacillati</taxon>
        <taxon>Bacillota</taxon>
        <taxon>Bacilli</taxon>
        <taxon>Bacillales</taxon>
        <taxon>Paenibacillaceae</taxon>
        <taxon>Paenibacillus</taxon>
    </lineage>
</organism>
<dbReference type="PANTHER" id="PTHR33121:SF70">
    <property type="entry name" value="SIGNALING PROTEIN YKOW"/>
    <property type="match status" value="1"/>
</dbReference>
<dbReference type="GO" id="GO:0071111">
    <property type="term" value="F:cyclic-guanylate-specific phosphodiesterase activity"/>
    <property type="evidence" value="ECO:0007669"/>
    <property type="project" value="InterPro"/>
</dbReference>
<dbReference type="SMART" id="SM00267">
    <property type="entry name" value="GGDEF"/>
    <property type="match status" value="1"/>
</dbReference>
<dbReference type="InterPro" id="IPR000160">
    <property type="entry name" value="GGDEF_dom"/>
</dbReference>
<dbReference type="Pfam" id="PF00990">
    <property type="entry name" value="GGDEF"/>
    <property type="match status" value="1"/>
</dbReference>
<protein>
    <submittedName>
        <fullName evidence="1">Uncharacterized protein</fullName>
    </submittedName>
</protein>
<dbReference type="InterPro" id="IPR050706">
    <property type="entry name" value="Cyclic-di-GMP_PDE-like"/>
</dbReference>
<accession>A0A3G9JFK0</accession>
<dbReference type="InterPro" id="IPR043128">
    <property type="entry name" value="Rev_trsase/Diguanyl_cyclase"/>
</dbReference>
<proteinExistence type="predicted"/>
<evidence type="ECO:0000313" key="2">
    <source>
        <dbReference type="Proteomes" id="UP000275368"/>
    </source>
</evidence>
<reference evidence="1 2" key="1">
    <citation type="submission" date="2018-11" db="EMBL/GenBank/DDBJ databases">
        <title>Complete genome sequence of Paenibacillus baekrokdamisoli strain KCTC 33723.</title>
        <authorList>
            <person name="Kang S.W."/>
            <person name="Lee K.C."/>
            <person name="Kim K.K."/>
            <person name="Kim J.S."/>
            <person name="Kim D.S."/>
            <person name="Ko S.H."/>
            <person name="Yang S.H."/>
            <person name="Lee J.S."/>
        </authorList>
    </citation>
    <scope>NUCLEOTIDE SEQUENCE [LARGE SCALE GENOMIC DNA]</scope>
    <source>
        <strain evidence="1 2">KCTC 33723</strain>
    </source>
</reference>
<sequence length="618" mass="70251">MNILLKESRQQKNVIVLRLLLLNFSLFIAVLTYAFLKMGLPVKAFCCLNAIFFLYVFVYAFFYRQRKDSPWIGFIPIVGHFIVTLMLMYFIPAVSNFFSSMYLIVLAAVFMRKEILYIGLLLSALADILFIYSSKVTSLPLTQQVTIGVSMWSIMMALALLFIIYNDKKLMGRVFALQKETIKKAEQINHLATTDSLTSLPNRISSCEYLEAALLRMYAIKGQLGVIVLDVDHFQVINDSLGHSIGDQCLEGFAKQLIDKLPKRIYISRLGGDEFSFVIENYKDHEDLMMLVHSIWEAAQTPIAVAGVSIQLKVNMGIAIYPEHGYLVEMLLMNANVAMQRARSNGKNSYLLFDGQMKLELLEKRKLEEDMKEAFANEDFDLHYQQQVHVPSGSVKGYEALLRWEHPCGTFIPPSDWIPLAEETGHIVAIGDWVLRKACLTAKRWHDDARNAFTMSVNISALQLMQPDFADRVLAIVAETGLNPCLLILELTETLLIQSMETSKNQLNQIRERGVRIALDDFGKGFSSLSYIKQLPIDIVKIDKSFLDHIEHSLVDRAVVESIISLVQRIDMEVVAEGVEDQEQLRILQEIGCHYVQGYYYSRPQPEHIAFPGNAFVS</sequence>
<dbReference type="SUPFAM" id="SSF141868">
    <property type="entry name" value="EAL domain-like"/>
    <property type="match status" value="1"/>
</dbReference>
<dbReference type="Gene3D" id="3.30.70.270">
    <property type="match status" value="1"/>
</dbReference>
<dbReference type="NCBIfam" id="TIGR00254">
    <property type="entry name" value="GGDEF"/>
    <property type="match status" value="1"/>
</dbReference>
<dbReference type="InterPro" id="IPR029787">
    <property type="entry name" value="Nucleotide_cyclase"/>
</dbReference>
<dbReference type="InterPro" id="IPR001633">
    <property type="entry name" value="EAL_dom"/>
</dbReference>
<dbReference type="CDD" id="cd01949">
    <property type="entry name" value="GGDEF"/>
    <property type="match status" value="1"/>
</dbReference>
<dbReference type="EMBL" id="AP019308">
    <property type="protein sequence ID" value="BBH23753.1"/>
    <property type="molecule type" value="Genomic_DNA"/>
</dbReference>
<dbReference type="Proteomes" id="UP000275368">
    <property type="component" value="Chromosome"/>
</dbReference>
<dbReference type="InterPro" id="IPR035919">
    <property type="entry name" value="EAL_sf"/>
</dbReference>
<dbReference type="CDD" id="cd01948">
    <property type="entry name" value="EAL"/>
    <property type="match status" value="1"/>
</dbReference>
<dbReference type="PROSITE" id="PS50883">
    <property type="entry name" value="EAL"/>
    <property type="match status" value="1"/>
</dbReference>
<dbReference type="Gene3D" id="3.20.20.450">
    <property type="entry name" value="EAL domain"/>
    <property type="match status" value="1"/>
</dbReference>
<dbReference type="PROSITE" id="PS50887">
    <property type="entry name" value="GGDEF"/>
    <property type="match status" value="1"/>
</dbReference>
<dbReference type="SMART" id="SM00052">
    <property type="entry name" value="EAL"/>
    <property type="match status" value="1"/>
</dbReference>
<keyword evidence="2" id="KW-1185">Reference proteome</keyword>
<evidence type="ECO:0000313" key="1">
    <source>
        <dbReference type="EMBL" id="BBH23753.1"/>
    </source>
</evidence>
<dbReference type="KEGG" id="pbk:Back11_50980"/>
<gene>
    <name evidence="1" type="ORF">Back11_50980</name>
</gene>
<name>A0A3G9JFK0_9BACL</name>
<dbReference type="PANTHER" id="PTHR33121">
    <property type="entry name" value="CYCLIC DI-GMP PHOSPHODIESTERASE PDEF"/>
    <property type="match status" value="1"/>
</dbReference>
<dbReference type="AlphaFoldDB" id="A0A3G9JFK0"/>
<dbReference type="OrthoDB" id="9759607at2"/>
<dbReference type="SUPFAM" id="SSF55073">
    <property type="entry name" value="Nucleotide cyclase"/>
    <property type="match status" value="1"/>
</dbReference>
<dbReference type="RefSeq" id="WP_125663472.1">
    <property type="nucleotide sequence ID" value="NZ_AP019308.1"/>
</dbReference>
<dbReference type="Pfam" id="PF00563">
    <property type="entry name" value="EAL"/>
    <property type="match status" value="1"/>
</dbReference>